<organism evidence="2 3">
    <name type="scientific">Sandarakinorhabdus glacialis</name>
    <dbReference type="NCBI Taxonomy" id="1614636"/>
    <lineage>
        <taxon>Bacteria</taxon>
        <taxon>Pseudomonadati</taxon>
        <taxon>Pseudomonadota</taxon>
        <taxon>Alphaproteobacteria</taxon>
        <taxon>Sphingomonadales</taxon>
        <taxon>Sphingosinicellaceae</taxon>
        <taxon>Sandarakinorhabdus</taxon>
    </lineage>
</organism>
<reference evidence="2" key="2">
    <citation type="submission" date="2020-09" db="EMBL/GenBank/DDBJ databases">
        <authorList>
            <person name="Sun Q."/>
            <person name="Zhou Y."/>
        </authorList>
    </citation>
    <scope>NUCLEOTIDE SEQUENCE</scope>
    <source>
        <strain evidence="2">CGMCC 1.15519</strain>
    </source>
</reference>
<evidence type="ECO:0000313" key="2">
    <source>
        <dbReference type="EMBL" id="GGE14963.1"/>
    </source>
</evidence>
<feature type="domain" description="Calcineurin-like phosphoesterase" evidence="1">
    <location>
        <begin position="28"/>
        <end position="115"/>
    </location>
</feature>
<name>A0A916ZUT0_9SPHN</name>
<dbReference type="PIRSF" id="PIRSF000887">
    <property type="entry name" value="Pesterase_MJ0037"/>
    <property type="match status" value="1"/>
</dbReference>
<proteinExistence type="predicted"/>
<dbReference type="Gene3D" id="3.60.21.10">
    <property type="match status" value="1"/>
</dbReference>
<dbReference type="InterPro" id="IPR024173">
    <property type="entry name" value="Pesterase_MJ0037-like"/>
</dbReference>
<dbReference type="SUPFAM" id="SSF56300">
    <property type="entry name" value="Metallo-dependent phosphatases"/>
    <property type="match status" value="1"/>
</dbReference>
<dbReference type="Proteomes" id="UP000635071">
    <property type="component" value="Unassembled WGS sequence"/>
</dbReference>
<dbReference type="PANTHER" id="PTHR39323:SF1">
    <property type="entry name" value="BLR1149 PROTEIN"/>
    <property type="match status" value="1"/>
</dbReference>
<dbReference type="InterPro" id="IPR026336">
    <property type="entry name" value="PdeM-like"/>
</dbReference>
<accession>A0A916ZUT0</accession>
<dbReference type="PANTHER" id="PTHR39323">
    <property type="entry name" value="BLR1149 PROTEIN"/>
    <property type="match status" value="1"/>
</dbReference>
<dbReference type="InterPro" id="IPR029052">
    <property type="entry name" value="Metallo-depent_PP-like"/>
</dbReference>
<protein>
    <submittedName>
        <fullName evidence="2">Metallophosphatase</fullName>
    </submittedName>
</protein>
<sequence>MSVSLSFAGESLRPQPCGALHWPAFDTLFVADLHFEKASAFARFGRLLPPHDSADTLACLIDALEATGARRIVCLGDSFHDRGGPDRLPAGPRAAIKSLTASLDWLWITGNHDEAAAASLGGRVMTEARIGPLTLRHEAVPGDPAPELSGHFHPKVAVHIRGRRIVRRCFAVSATKIILPAYGAFTGGLDVADPAITSVMDGPVMAYVQEGHHLLRFPIAA</sequence>
<dbReference type="AlphaFoldDB" id="A0A916ZUT0"/>
<dbReference type="GO" id="GO:0016787">
    <property type="term" value="F:hydrolase activity"/>
    <property type="evidence" value="ECO:0007669"/>
    <property type="project" value="InterPro"/>
</dbReference>
<comment type="caution">
    <text evidence="2">The sequence shown here is derived from an EMBL/GenBank/DDBJ whole genome shotgun (WGS) entry which is preliminary data.</text>
</comment>
<dbReference type="EMBL" id="BMJM01000007">
    <property type="protein sequence ID" value="GGE14963.1"/>
    <property type="molecule type" value="Genomic_DNA"/>
</dbReference>
<reference evidence="2" key="1">
    <citation type="journal article" date="2014" name="Int. J. Syst. Evol. Microbiol.">
        <title>Complete genome sequence of Corynebacterium casei LMG S-19264T (=DSM 44701T), isolated from a smear-ripened cheese.</title>
        <authorList>
            <consortium name="US DOE Joint Genome Institute (JGI-PGF)"/>
            <person name="Walter F."/>
            <person name="Albersmeier A."/>
            <person name="Kalinowski J."/>
            <person name="Ruckert C."/>
        </authorList>
    </citation>
    <scope>NUCLEOTIDE SEQUENCE</scope>
    <source>
        <strain evidence="2">CGMCC 1.15519</strain>
    </source>
</reference>
<evidence type="ECO:0000313" key="3">
    <source>
        <dbReference type="Proteomes" id="UP000635071"/>
    </source>
</evidence>
<dbReference type="RefSeq" id="WP_188762982.1">
    <property type="nucleotide sequence ID" value="NZ_BMJM01000007.1"/>
</dbReference>
<evidence type="ECO:0000259" key="1">
    <source>
        <dbReference type="Pfam" id="PF00149"/>
    </source>
</evidence>
<gene>
    <name evidence="2" type="ORF">GCM10011529_21710</name>
</gene>
<keyword evidence="3" id="KW-1185">Reference proteome</keyword>
<dbReference type="InterPro" id="IPR004843">
    <property type="entry name" value="Calcineurin-like_PHP"/>
</dbReference>
<dbReference type="Pfam" id="PF00149">
    <property type="entry name" value="Metallophos"/>
    <property type="match status" value="1"/>
</dbReference>
<dbReference type="NCBIfam" id="TIGR04123">
    <property type="entry name" value="P_estr_lig_assc"/>
    <property type="match status" value="1"/>
</dbReference>